<dbReference type="EMBL" id="PXOH01000021">
    <property type="protein sequence ID" value="PSF35256.1"/>
    <property type="molecule type" value="Genomic_DNA"/>
</dbReference>
<proteinExistence type="predicted"/>
<sequence length="124" mass="13863">MLKLTYTTNGFHLEHLSQSIEEWVNTRVLLAMRSGTGLSVEPSTACFLLPQNLANLDTLEEMGEDTLSVSMCDADSVEISLEGTWLSSNNESEEGLFVCVMDESAEIFLYQLWKTAQYQLTVNS</sequence>
<accession>A0A2T1LUS3</accession>
<dbReference type="InterPro" id="IPR054664">
    <property type="entry name" value="Alr0857-like"/>
</dbReference>
<keyword evidence="2" id="KW-1185">Reference proteome</keyword>
<dbReference type="NCBIfam" id="NF045647">
    <property type="entry name" value="alr0857_fam"/>
    <property type="match status" value="1"/>
</dbReference>
<name>A0A2T1LUS3_9CHRO</name>
<dbReference type="RefSeq" id="WP_106458116.1">
    <property type="nucleotide sequence ID" value="NZ_PXOH01000021.1"/>
</dbReference>
<gene>
    <name evidence="1" type="ORF">C7H19_16995</name>
</gene>
<comment type="caution">
    <text evidence="1">The sequence shown here is derived from an EMBL/GenBank/DDBJ whole genome shotgun (WGS) entry which is preliminary data.</text>
</comment>
<dbReference type="OrthoDB" id="530474at2"/>
<reference evidence="1 2" key="2">
    <citation type="submission" date="2018-03" db="EMBL/GenBank/DDBJ databases">
        <authorList>
            <person name="Keele B.F."/>
        </authorList>
    </citation>
    <scope>NUCLEOTIDE SEQUENCE [LARGE SCALE GENOMIC DNA]</scope>
    <source>
        <strain evidence="1 2">CCALA 016</strain>
    </source>
</reference>
<reference evidence="1 2" key="1">
    <citation type="submission" date="2018-03" db="EMBL/GenBank/DDBJ databases">
        <title>The ancient ancestry and fast evolution of plastids.</title>
        <authorList>
            <person name="Moore K.R."/>
            <person name="Magnabosco C."/>
            <person name="Momper L."/>
            <person name="Gold D.A."/>
            <person name="Bosak T."/>
            <person name="Fournier G.P."/>
        </authorList>
    </citation>
    <scope>NUCLEOTIDE SEQUENCE [LARGE SCALE GENOMIC DNA]</scope>
    <source>
        <strain evidence="1 2">CCALA 016</strain>
    </source>
</reference>
<organism evidence="1 2">
    <name type="scientific">Aphanothece hegewaldii CCALA 016</name>
    <dbReference type="NCBI Taxonomy" id="2107694"/>
    <lineage>
        <taxon>Bacteria</taxon>
        <taxon>Bacillati</taxon>
        <taxon>Cyanobacteriota</taxon>
        <taxon>Cyanophyceae</taxon>
        <taxon>Oscillatoriophycideae</taxon>
        <taxon>Chroococcales</taxon>
        <taxon>Aphanothecaceae</taxon>
        <taxon>Aphanothece</taxon>
    </lineage>
</organism>
<dbReference type="Proteomes" id="UP000239001">
    <property type="component" value="Unassembled WGS sequence"/>
</dbReference>
<evidence type="ECO:0000313" key="1">
    <source>
        <dbReference type="EMBL" id="PSF35256.1"/>
    </source>
</evidence>
<protein>
    <submittedName>
        <fullName evidence="1">Uncharacterized protein</fullName>
    </submittedName>
</protein>
<dbReference type="AlphaFoldDB" id="A0A2T1LUS3"/>
<evidence type="ECO:0000313" key="2">
    <source>
        <dbReference type="Proteomes" id="UP000239001"/>
    </source>
</evidence>